<sequence>MNPFIQTLYSYPPPPPRHRTQPIRILCVGLPRSGTESLSLALTQLGYKPFHGWDLVFDTAAHLQAWAQLAERKYAPSATTPRDDPITRADFDALLPGDCDVVLDSAAALFTPEILQAYPDAKVVLNTRRDVAAWQRSARQAFVTDGAAHWGLWVLHLFSAEVFWLWRLYYAVGYPGLFGARTVEEGVVGKGRRVYREHGWMVKGLVPSENLLEWNVEDGWGPLCEFLKKEVPHEPFPKANTGEGFRNRVEKRVGPWRRTALINFALTVTSAGVLGTAVVVGARKGGWWWPAVREIPGWIGARWL</sequence>
<protein>
    <submittedName>
        <fullName evidence="1">Uncharacterized protein</fullName>
    </submittedName>
</protein>
<evidence type="ECO:0000313" key="2">
    <source>
        <dbReference type="Proteomes" id="UP000249057"/>
    </source>
</evidence>
<name>A0ACD1GN08_9EURO</name>
<dbReference type="Proteomes" id="UP000249057">
    <property type="component" value="Unassembled WGS sequence"/>
</dbReference>
<gene>
    <name evidence="1" type="ORF">BO95DRAFT_497977</name>
</gene>
<reference evidence="1" key="1">
    <citation type="submission" date="2018-02" db="EMBL/GenBank/DDBJ databases">
        <title>The genomes of Aspergillus section Nigri reveals drivers in fungal speciation.</title>
        <authorList>
            <consortium name="DOE Joint Genome Institute"/>
            <person name="Vesth T.C."/>
            <person name="Nybo J."/>
            <person name="Theobald S."/>
            <person name="Brandl J."/>
            <person name="Frisvad J.C."/>
            <person name="Nielsen K.F."/>
            <person name="Lyhne E.K."/>
            <person name="Kogle M.E."/>
            <person name="Kuo A."/>
            <person name="Riley R."/>
            <person name="Clum A."/>
            <person name="Nolan M."/>
            <person name="Lipzen A."/>
            <person name="Salamov A."/>
            <person name="Henrissat B."/>
            <person name="Wiebenga A."/>
            <person name="De vries R.P."/>
            <person name="Grigoriev I.V."/>
            <person name="Mortensen U.H."/>
            <person name="Andersen M.R."/>
            <person name="Baker S.E."/>
        </authorList>
    </citation>
    <scope>NUCLEOTIDE SEQUENCE</scope>
    <source>
        <strain evidence="1">CBS 621.78</strain>
    </source>
</reference>
<keyword evidence="2" id="KW-1185">Reference proteome</keyword>
<organism evidence="1 2">
    <name type="scientific">Aspergillus brunneoviolaceus CBS 621.78</name>
    <dbReference type="NCBI Taxonomy" id="1450534"/>
    <lineage>
        <taxon>Eukaryota</taxon>
        <taxon>Fungi</taxon>
        <taxon>Dikarya</taxon>
        <taxon>Ascomycota</taxon>
        <taxon>Pezizomycotina</taxon>
        <taxon>Eurotiomycetes</taxon>
        <taxon>Eurotiomycetidae</taxon>
        <taxon>Eurotiales</taxon>
        <taxon>Aspergillaceae</taxon>
        <taxon>Aspergillus</taxon>
        <taxon>Aspergillus subgen. Circumdati</taxon>
    </lineage>
</organism>
<dbReference type="EMBL" id="KZ825313">
    <property type="protein sequence ID" value="RAH50560.1"/>
    <property type="molecule type" value="Genomic_DNA"/>
</dbReference>
<accession>A0ACD1GN08</accession>
<proteinExistence type="predicted"/>
<evidence type="ECO:0000313" key="1">
    <source>
        <dbReference type="EMBL" id="RAH50560.1"/>
    </source>
</evidence>